<gene>
    <name evidence="2" type="ORF">NP493_761g01044</name>
</gene>
<dbReference type="EMBL" id="JAODUO010000761">
    <property type="protein sequence ID" value="KAK2174972.1"/>
    <property type="molecule type" value="Genomic_DNA"/>
</dbReference>
<name>A0AAD9KPC0_RIDPI</name>
<comment type="caution">
    <text evidence="2">The sequence shown here is derived from an EMBL/GenBank/DDBJ whole genome shotgun (WGS) entry which is preliminary data.</text>
</comment>
<feature type="signal peptide" evidence="1">
    <location>
        <begin position="1"/>
        <end position="18"/>
    </location>
</feature>
<evidence type="ECO:0000313" key="2">
    <source>
        <dbReference type="EMBL" id="KAK2174972.1"/>
    </source>
</evidence>
<evidence type="ECO:0000313" key="3">
    <source>
        <dbReference type="Proteomes" id="UP001209878"/>
    </source>
</evidence>
<protein>
    <submittedName>
        <fullName evidence="2">Uncharacterized protein</fullName>
    </submittedName>
</protein>
<accession>A0AAD9KPC0</accession>
<sequence length="174" mass="18214">MKWGSLIACIFLLGTVAAQAPTAGGNQDWCVTRGGTCRPTADCEQTTHVLVGFCAEGSVCCVPKTTVCEKWRSGFCTNDINKCVTKPGHRVTGLVCTTDSICCVPAYAPPPPPQPAPGVDYPDRGGYGPYAGGCPGCGGWGHRGWHHGHGGWGWGGRHGGWGGWGRHGGWGRGY</sequence>
<proteinExistence type="predicted"/>
<organism evidence="2 3">
    <name type="scientific">Ridgeia piscesae</name>
    <name type="common">Tubeworm</name>
    <dbReference type="NCBI Taxonomy" id="27915"/>
    <lineage>
        <taxon>Eukaryota</taxon>
        <taxon>Metazoa</taxon>
        <taxon>Spiralia</taxon>
        <taxon>Lophotrochozoa</taxon>
        <taxon>Annelida</taxon>
        <taxon>Polychaeta</taxon>
        <taxon>Sedentaria</taxon>
        <taxon>Canalipalpata</taxon>
        <taxon>Sabellida</taxon>
        <taxon>Siboglinidae</taxon>
        <taxon>Ridgeia</taxon>
    </lineage>
</organism>
<reference evidence="2" key="1">
    <citation type="journal article" date="2023" name="Mol. Biol. Evol.">
        <title>Third-Generation Sequencing Reveals the Adaptive Role of the Epigenome in Three Deep-Sea Polychaetes.</title>
        <authorList>
            <person name="Perez M."/>
            <person name="Aroh O."/>
            <person name="Sun Y."/>
            <person name="Lan Y."/>
            <person name="Juniper S.K."/>
            <person name="Young C.R."/>
            <person name="Angers B."/>
            <person name="Qian P.Y."/>
        </authorList>
    </citation>
    <scope>NUCLEOTIDE SEQUENCE</scope>
    <source>
        <strain evidence="2">R07B-5</strain>
    </source>
</reference>
<evidence type="ECO:0000256" key="1">
    <source>
        <dbReference type="SAM" id="SignalP"/>
    </source>
</evidence>
<dbReference type="Proteomes" id="UP001209878">
    <property type="component" value="Unassembled WGS sequence"/>
</dbReference>
<feature type="chain" id="PRO_5042020915" evidence="1">
    <location>
        <begin position="19"/>
        <end position="174"/>
    </location>
</feature>
<keyword evidence="3" id="KW-1185">Reference proteome</keyword>
<dbReference type="AlphaFoldDB" id="A0AAD9KPC0"/>
<keyword evidence="1" id="KW-0732">Signal</keyword>